<gene>
    <name evidence="3" type="primary">rep</name>
    <name evidence="3" type="ORF">JG30_06160</name>
</gene>
<reference evidence="3 4" key="1">
    <citation type="submission" date="2015-01" db="EMBL/GenBank/DDBJ databases">
        <title>Comparative genomics of the lactic acid bacteria isolated from the honey bee gut.</title>
        <authorList>
            <person name="Ellegaard K.M."/>
            <person name="Tamarit D."/>
            <person name="Javelind E."/>
            <person name="Olofsson T."/>
            <person name="Andersson S.G."/>
            <person name="Vasquez A."/>
        </authorList>
    </citation>
    <scope>NUCLEOTIDE SEQUENCE [LARGE SCALE GENOMIC DNA]</scope>
    <source>
        <strain evidence="3 4">Bin4</strain>
    </source>
</reference>
<keyword evidence="4" id="KW-1185">Reference proteome</keyword>
<dbReference type="PATRIC" id="fig|1218492.5.peg.742"/>
<dbReference type="Pfam" id="PF01446">
    <property type="entry name" value="Rep_1"/>
    <property type="match status" value="1"/>
</dbReference>
<accession>A0A0F4LUF3</accession>
<evidence type="ECO:0000256" key="1">
    <source>
        <dbReference type="ARBA" id="ARBA00008909"/>
    </source>
</evidence>
<name>A0A0F4LUF3_9LACO</name>
<dbReference type="RefSeq" id="WP_046316098.1">
    <property type="nucleotide sequence ID" value="NZ_JBHSZT010000001.1"/>
</dbReference>
<comment type="similarity">
    <text evidence="1">Belongs to the Gram-positive plasmids replication protein type 1 family.</text>
</comment>
<dbReference type="STRING" id="1218492.JG30_06160"/>
<evidence type="ECO:0000313" key="4">
    <source>
        <dbReference type="Proteomes" id="UP000033558"/>
    </source>
</evidence>
<dbReference type="GO" id="GO:0003677">
    <property type="term" value="F:DNA binding"/>
    <property type="evidence" value="ECO:0007669"/>
    <property type="project" value="InterPro"/>
</dbReference>
<organism evidence="3 4">
    <name type="scientific">Bombilactobacillus mellifer</name>
    <dbReference type="NCBI Taxonomy" id="1218492"/>
    <lineage>
        <taxon>Bacteria</taxon>
        <taxon>Bacillati</taxon>
        <taxon>Bacillota</taxon>
        <taxon>Bacilli</taxon>
        <taxon>Lactobacillales</taxon>
        <taxon>Lactobacillaceae</taxon>
        <taxon>Bombilactobacillus</taxon>
    </lineage>
</organism>
<dbReference type="InterPro" id="IPR000989">
    <property type="entry name" value="Rep"/>
</dbReference>
<dbReference type="AlphaFoldDB" id="A0A0F4LUF3"/>
<proteinExistence type="inferred from homology"/>
<comment type="caution">
    <text evidence="3">The sequence shown here is derived from an EMBL/GenBank/DDBJ whole genome shotgun (WGS) entry which is preliminary data.</text>
</comment>
<dbReference type="HOGENOM" id="CLU_056002_0_1_9"/>
<evidence type="ECO:0000313" key="3">
    <source>
        <dbReference type="EMBL" id="KJY62407.1"/>
    </source>
</evidence>
<dbReference type="EMBL" id="JXJQ01000006">
    <property type="protein sequence ID" value="KJY62407.1"/>
    <property type="molecule type" value="Genomic_DNA"/>
</dbReference>
<dbReference type="OrthoDB" id="5540934at2"/>
<dbReference type="GO" id="GO:0006260">
    <property type="term" value="P:DNA replication"/>
    <property type="evidence" value="ECO:0007669"/>
    <property type="project" value="UniProtKB-KW"/>
</dbReference>
<sequence length="334" mass="38599">MSDLILTSQKLVDKTRKGKLRPWSSKKKDNTLYAKYLAQLHFNKADNVRQCGETLTFKKLPNGRLKLFQTWFCKSKLCPLCNWRRSLKSSNQLQKLLQVALQKEPQGRFLFLTLTQENSTGETLKQDISRMSKAVNRLLNYKKVSQNLLGYVRSLEVTVNDQDLENITYHAHCHVLLFMKREYFSDSQNYLEQSEWTNLWRRALKVDYQPIVHIQAVKKNSKRQNKNSLLSAAQETAKYQVKSADIFTGFADLDLEVIDVLEKALSGTRQISFGGLFKKLRHDLQLDDAVGAFNLNLTAEDLNYLEELYVPHKIVGAIDHNPPEDMMLLDEDPA</sequence>
<evidence type="ECO:0000256" key="2">
    <source>
        <dbReference type="ARBA" id="ARBA00022705"/>
    </source>
</evidence>
<protein>
    <submittedName>
        <fullName evidence="3">Rep</fullName>
    </submittedName>
</protein>
<keyword evidence="2" id="KW-0235">DNA replication</keyword>
<dbReference type="Proteomes" id="UP000033558">
    <property type="component" value="Unassembled WGS sequence"/>
</dbReference>